<comment type="pathway">
    <text evidence="2">Lipid metabolism.</text>
</comment>
<comment type="cofactor">
    <cofactor evidence="1">
        <name>pyruvate</name>
        <dbReference type="ChEBI" id="CHEBI:15361"/>
    </cofactor>
</comment>
<feature type="compositionally biased region" description="Polar residues" evidence="12">
    <location>
        <begin position="32"/>
        <end position="45"/>
    </location>
</feature>
<evidence type="ECO:0000256" key="1">
    <source>
        <dbReference type="ARBA" id="ARBA00001928"/>
    </source>
</evidence>
<accession>A0A0P1BC21</accession>
<evidence type="ECO:0000256" key="12">
    <source>
        <dbReference type="SAM" id="MobiDB-lite"/>
    </source>
</evidence>
<keyword evidence="7" id="KW-0594">Phospholipid biosynthesis</keyword>
<organism evidence="13 14">
    <name type="scientific">Ceraceosorus bombacis</name>
    <dbReference type="NCBI Taxonomy" id="401625"/>
    <lineage>
        <taxon>Eukaryota</taxon>
        <taxon>Fungi</taxon>
        <taxon>Dikarya</taxon>
        <taxon>Basidiomycota</taxon>
        <taxon>Ustilaginomycotina</taxon>
        <taxon>Exobasidiomycetes</taxon>
        <taxon>Ceraceosorales</taxon>
        <taxon>Ceraceosoraceae</taxon>
        <taxon>Ceraceosorus</taxon>
    </lineage>
</organism>
<keyword evidence="5" id="KW-0210">Decarboxylase</keyword>
<dbReference type="UniPathway" id="UPA00558"/>
<evidence type="ECO:0000256" key="7">
    <source>
        <dbReference type="ARBA" id="ARBA00023209"/>
    </source>
</evidence>
<keyword evidence="4" id="KW-0444">Lipid biosynthesis</keyword>
<dbReference type="EC" id="4.1.1.65" evidence="3"/>
<dbReference type="InterPro" id="IPR003817">
    <property type="entry name" value="PS_Dcarbxylase"/>
</dbReference>
<dbReference type="PANTHER" id="PTHR10067">
    <property type="entry name" value="PHOSPHATIDYLSERINE DECARBOXYLASE"/>
    <property type="match status" value="1"/>
</dbReference>
<keyword evidence="10" id="KW-0670">Pyruvate</keyword>
<evidence type="ECO:0000256" key="10">
    <source>
        <dbReference type="ARBA" id="ARBA00023317"/>
    </source>
</evidence>
<dbReference type="GO" id="GO:0004609">
    <property type="term" value="F:phosphatidylserine decarboxylase activity"/>
    <property type="evidence" value="ECO:0007669"/>
    <property type="project" value="UniProtKB-EC"/>
</dbReference>
<evidence type="ECO:0000256" key="6">
    <source>
        <dbReference type="ARBA" id="ARBA00023098"/>
    </source>
</evidence>
<reference evidence="13 14" key="1">
    <citation type="submission" date="2014-09" db="EMBL/GenBank/DDBJ databases">
        <authorList>
            <person name="Magalhaes I.L.F."/>
            <person name="Oliveira U."/>
            <person name="Santos F.R."/>
            <person name="Vidigal T.H.D.A."/>
            <person name="Brescovit A.D."/>
            <person name="Santos A.J."/>
        </authorList>
    </citation>
    <scope>NUCLEOTIDE SEQUENCE [LARGE SCALE GENOMIC DNA]</scope>
</reference>
<evidence type="ECO:0000256" key="5">
    <source>
        <dbReference type="ARBA" id="ARBA00022793"/>
    </source>
</evidence>
<evidence type="ECO:0000256" key="2">
    <source>
        <dbReference type="ARBA" id="ARBA00005189"/>
    </source>
</evidence>
<dbReference type="GO" id="GO:0006646">
    <property type="term" value="P:phosphatidylethanolamine biosynthetic process"/>
    <property type="evidence" value="ECO:0007669"/>
    <property type="project" value="UniProtKB-UniPathway"/>
</dbReference>
<keyword evidence="6" id="KW-0443">Lipid metabolism</keyword>
<keyword evidence="14" id="KW-1185">Reference proteome</keyword>
<dbReference type="EMBL" id="CCYA01000192">
    <property type="protein sequence ID" value="CEH13015.1"/>
    <property type="molecule type" value="Genomic_DNA"/>
</dbReference>
<evidence type="ECO:0000256" key="4">
    <source>
        <dbReference type="ARBA" id="ARBA00022516"/>
    </source>
</evidence>
<evidence type="ECO:0000256" key="3">
    <source>
        <dbReference type="ARBA" id="ARBA00012243"/>
    </source>
</evidence>
<keyword evidence="8" id="KW-0456">Lyase</keyword>
<dbReference type="AlphaFoldDB" id="A0A0P1BC21"/>
<comment type="pathway">
    <text evidence="11">Phospholipid metabolism; phosphatidylethanolamine biosynthesis.</text>
</comment>
<sequence length="403" mass="44132">MGHETQGGMHAPIEGEQESLVSALEGLVSNTAQHSSSDKLGSSAHNGPYTPAPTSKNEHKSWWSKLASVEGLAQSRLDDLFAEHHLGNWIAIRGTNEKIFESMPIAVRLGMHLLFFGSKATSLLRYNSVEDVLESMSARQGRIYDDASDPEAVLQHVKNFIETYSINLSELAEPDPTKYRTMNDFFYRKLKSDARPIADADNSRIISSAADCRIAVFDNVESATKVWIKGKRFSLAHLVGDANLADRCFPPGSALAIFRLAPADYHRYHHPVGPATVGPIRHEKGEYYTVNPQAVNQNFDVFTANRRDVLLLDWKPSGAQSYTVAFVAIGALLVGSIGWSAATQGSAVTRGEEAGWFAYGGSTIVAIFPPEAKIKFDQDLVHNSQNALETMVRVGDRIGISEA</sequence>
<dbReference type="OrthoDB" id="5973539at2759"/>
<evidence type="ECO:0000256" key="8">
    <source>
        <dbReference type="ARBA" id="ARBA00023239"/>
    </source>
</evidence>
<dbReference type="Pfam" id="PF02666">
    <property type="entry name" value="PS_Dcarbxylase"/>
    <property type="match status" value="1"/>
</dbReference>
<dbReference type="Proteomes" id="UP000054845">
    <property type="component" value="Unassembled WGS sequence"/>
</dbReference>
<protein>
    <recommendedName>
        <fullName evidence="3">phosphatidylserine decarboxylase</fullName>
        <ecNumber evidence="3">4.1.1.65</ecNumber>
    </recommendedName>
</protein>
<evidence type="ECO:0000313" key="14">
    <source>
        <dbReference type="Proteomes" id="UP000054845"/>
    </source>
</evidence>
<dbReference type="InterPro" id="IPR033177">
    <property type="entry name" value="PSD-B"/>
</dbReference>
<evidence type="ECO:0000256" key="11">
    <source>
        <dbReference type="ARBA" id="ARBA00024326"/>
    </source>
</evidence>
<feature type="region of interest" description="Disordered" evidence="12">
    <location>
        <begin position="32"/>
        <end position="57"/>
    </location>
</feature>
<name>A0A0P1BC21_9BASI</name>
<dbReference type="NCBIfam" id="TIGR00163">
    <property type="entry name" value="PS_decarb"/>
    <property type="match status" value="1"/>
</dbReference>
<proteinExistence type="predicted"/>
<keyword evidence="9" id="KW-1208">Phospholipid metabolism</keyword>
<evidence type="ECO:0000256" key="9">
    <source>
        <dbReference type="ARBA" id="ARBA00023264"/>
    </source>
</evidence>
<evidence type="ECO:0000313" key="13">
    <source>
        <dbReference type="EMBL" id="CEH13015.1"/>
    </source>
</evidence>
<dbReference type="PANTHER" id="PTHR10067:SF17">
    <property type="entry name" value="PHOSPHATIDYLSERINE DECARBOXYLASE PROENZYME 2"/>
    <property type="match status" value="1"/>
</dbReference>
<dbReference type="STRING" id="401625.A0A0P1BC21"/>